<dbReference type="OrthoDB" id="266241at2"/>
<comment type="caution">
    <text evidence="1">The sequence shown here is derived from an EMBL/GenBank/DDBJ whole genome shotgun (WGS) entry which is preliminary data.</text>
</comment>
<dbReference type="RefSeq" id="WP_146515657.1">
    <property type="nucleotide sequence ID" value="NZ_SJPI01000002.1"/>
</dbReference>
<dbReference type="EMBL" id="SJPI01000002">
    <property type="protein sequence ID" value="TWT50426.1"/>
    <property type="molecule type" value="Genomic_DNA"/>
</dbReference>
<organism evidence="1 2">
    <name type="scientific">Rubripirellula amarantea</name>
    <dbReference type="NCBI Taxonomy" id="2527999"/>
    <lineage>
        <taxon>Bacteria</taxon>
        <taxon>Pseudomonadati</taxon>
        <taxon>Planctomycetota</taxon>
        <taxon>Planctomycetia</taxon>
        <taxon>Pirellulales</taxon>
        <taxon>Pirellulaceae</taxon>
        <taxon>Rubripirellula</taxon>
    </lineage>
</organism>
<dbReference type="InterPro" id="IPR032710">
    <property type="entry name" value="NTF2-like_dom_sf"/>
</dbReference>
<evidence type="ECO:0000313" key="2">
    <source>
        <dbReference type="Proteomes" id="UP000316598"/>
    </source>
</evidence>
<evidence type="ECO:0000313" key="1">
    <source>
        <dbReference type="EMBL" id="TWT50426.1"/>
    </source>
</evidence>
<evidence type="ECO:0008006" key="3">
    <source>
        <dbReference type="Google" id="ProtNLM"/>
    </source>
</evidence>
<reference evidence="1 2" key="1">
    <citation type="submission" date="2019-02" db="EMBL/GenBank/DDBJ databases">
        <title>Deep-cultivation of Planctomycetes and their phenomic and genomic characterization uncovers novel biology.</title>
        <authorList>
            <person name="Wiegand S."/>
            <person name="Jogler M."/>
            <person name="Boedeker C."/>
            <person name="Pinto D."/>
            <person name="Vollmers J."/>
            <person name="Rivas-Marin E."/>
            <person name="Kohn T."/>
            <person name="Peeters S.H."/>
            <person name="Heuer A."/>
            <person name="Rast P."/>
            <person name="Oberbeckmann S."/>
            <person name="Bunk B."/>
            <person name="Jeske O."/>
            <person name="Meyerdierks A."/>
            <person name="Storesund J.E."/>
            <person name="Kallscheuer N."/>
            <person name="Luecker S."/>
            <person name="Lage O.M."/>
            <person name="Pohl T."/>
            <person name="Merkel B.J."/>
            <person name="Hornburger P."/>
            <person name="Mueller R.-W."/>
            <person name="Bruemmer F."/>
            <person name="Labrenz M."/>
            <person name="Spormann A.M."/>
            <person name="Op Den Camp H."/>
            <person name="Overmann J."/>
            <person name="Amann R."/>
            <person name="Jetten M.S.M."/>
            <person name="Mascher T."/>
            <person name="Medema M.H."/>
            <person name="Devos D.P."/>
            <person name="Kaster A.-K."/>
            <person name="Ovreas L."/>
            <person name="Rohde M."/>
            <person name="Galperin M.Y."/>
            <person name="Jogler C."/>
        </authorList>
    </citation>
    <scope>NUCLEOTIDE SEQUENCE [LARGE SCALE GENOMIC DNA]</scope>
    <source>
        <strain evidence="1 2">Pla22</strain>
    </source>
</reference>
<protein>
    <recommendedName>
        <fullName evidence="3">SnoaL-like domain protein</fullName>
    </recommendedName>
</protein>
<dbReference type="SUPFAM" id="SSF54427">
    <property type="entry name" value="NTF2-like"/>
    <property type="match status" value="1"/>
</dbReference>
<sequence>MRLFEEYHQDVLRHCAEFFSEDFVFVCAGTQANPIAGTFQSLSGFQTWLNTFFGIFTRSTNHQLNPTLFTQGQSVVVSYQEVVVARGYTSPPIWVNLHFLFNEGRIERLRDEYDTQTGAEFLAQVVSSSGPLIDLESGKS</sequence>
<keyword evidence="2" id="KW-1185">Reference proteome</keyword>
<dbReference type="Proteomes" id="UP000316598">
    <property type="component" value="Unassembled WGS sequence"/>
</dbReference>
<proteinExistence type="predicted"/>
<dbReference type="Gene3D" id="3.10.450.50">
    <property type="match status" value="1"/>
</dbReference>
<dbReference type="AlphaFoldDB" id="A0A5C5WI01"/>
<accession>A0A5C5WI01</accession>
<name>A0A5C5WI01_9BACT</name>
<gene>
    <name evidence="1" type="ORF">Pla22_31690</name>
</gene>